<organism evidence="3">
    <name type="scientific">Saccharolobus solfataricus</name>
    <name type="common">Sulfolobus solfataricus</name>
    <dbReference type="NCBI Taxonomy" id="2287"/>
    <lineage>
        <taxon>Archaea</taxon>
        <taxon>Thermoproteota</taxon>
        <taxon>Thermoprotei</taxon>
        <taxon>Sulfolobales</taxon>
        <taxon>Sulfolobaceae</taxon>
        <taxon>Saccharolobus</taxon>
    </lineage>
</organism>
<dbReference type="PANTHER" id="PTHR30486">
    <property type="entry name" value="TWITCHING MOTILITY PROTEIN PILT"/>
    <property type="match status" value="1"/>
</dbReference>
<dbReference type="CDD" id="cd01130">
    <property type="entry name" value="VirB11-like_ATPase"/>
    <property type="match status" value="1"/>
</dbReference>
<proteinExistence type="inferred from homology"/>
<sequence length="483" mass="55370">MSIFFLNNGIMNILQEYSVLNAKVIIYEENGIGYYKVNEPNLDQNEIEILNSILEYIYSTPSVPNIEETVVKILKNKGISDQGIIEKIIYYLRKRIGYDELTVPLADPYVEEIECKGFSYPVTVVHRIVTRFPRLYTNIILEQEDHVLKVIEKLANKADKPVSIAKPYLEFSLPEGHRVAATVSREVSLPGSTFDIRKFPLKPISPISLIKNESISSLMLAYIWFLLDYKPFFLIIGSTGSGKTTLLNSILSMINPFFKVITIEDTPEINIIHDNWIRFFARQSISSQFEVSLMDLAKLSLRYRPDYLVIGEIRGKEIEALVHASASGHGSLATFHAGNPHEALTRLLSLLNKDVAKLFLQNLWGIIVLGTLRDRNGNIRRIIRSIYEIVYTRGKLRFRPVLRWSFSSNTFMPNNIDDLIKRSYRISYISKTYEIPISEITKEISNRVKTLNNFVSNNILDLEEFSVYLKKISQGDKVETKAI</sequence>
<dbReference type="SUPFAM" id="SSF52540">
    <property type="entry name" value="P-loop containing nucleoside triphosphate hydrolases"/>
    <property type="match status" value="1"/>
</dbReference>
<dbReference type="InterPro" id="IPR050921">
    <property type="entry name" value="T4SS_GSP_E_ATPase"/>
</dbReference>
<dbReference type="PANTHER" id="PTHR30486:SF6">
    <property type="entry name" value="TYPE IV PILUS RETRACTATION ATPASE PILT"/>
    <property type="match status" value="1"/>
</dbReference>
<protein>
    <submittedName>
        <fullName evidence="3">Orf c04002 protein</fullName>
    </submittedName>
    <submittedName>
        <fullName evidence="4">Type II secretion protein VirB</fullName>
    </submittedName>
</protein>
<accession>P95941</accession>
<evidence type="ECO:0000313" key="3">
    <source>
        <dbReference type="EMBL" id="CAA69572.1"/>
    </source>
</evidence>
<reference evidence="4" key="2">
    <citation type="submission" date="2016-04" db="EMBL/GenBank/DDBJ databases">
        <authorList>
            <person name="Evans L.H."/>
            <person name="Alamgir A."/>
            <person name="Owens N."/>
            <person name="Weber N.D."/>
            <person name="Virtaneva K."/>
            <person name="Barbian K."/>
            <person name="Babar A."/>
            <person name="Rosenke K."/>
        </authorList>
    </citation>
    <scope>NUCLEOTIDE SEQUENCE</scope>
    <source>
        <strain evidence="4">P1</strain>
    </source>
</reference>
<comment type="similarity">
    <text evidence="1">Belongs to the GSP E family.</text>
</comment>
<dbReference type="EMBL" id="LT549890">
    <property type="protein sequence ID" value="SAI83665.1"/>
    <property type="molecule type" value="Genomic_DNA"/>
</dbReference>
<dbReference type="InterPro" id="IPR001482">
    <property type="entry name" value="T2SS/T4SS_dom"/>
</dbReference>
<dbReference type="Pfam" id="PF00437">
    <property type="entry name" value="T2SSE"/>
    <property type="match status" value="1"/>
</dbReference>
<dbReference type="Proteomes" id="UP000076770">
    <property type="component" value="Chromosome i"/>
</dbReference>
<dbReference type="Gene3D" id="3.40.50.300">
    <property type="entry name" value="P-loop containing nucleotide triphosphate hydrolases"/>
    <property type="match status" value="1"/>
</dbReference>
<name>P95941_SACSO</name>
<dbReference type="AlphaFoldDB" id="P95941"/>
<gene>
    <name evidence="3" type="primary">orf c04002</name>
    <name evidence="4" type="ORF">SSOP1_0111</name>
</gene>
<dbReference type="GO" id="GO:0016887">
    <property type="term" value="F:ATP hydrolysis activity"/>
    <property type="evidence" value="ECO:0007669"/>
    <property type="project" value="InterPro"/>
</dbReference>
<reference evidence="3" key="1">
    <citation type="journal article" date="1996" name="Mol. Microbiol.">
        <title>Organizational characteristics and information content of an archaeal genome: 156 kb of sequence from Sulfolobus solfataricus P2.</title>
        <authorList>
            <person name="Sensen C.W."/>
            <person name="Klenk H.P."/>
            <person name="Singh R.K."/>
            <person name="Allard G."/>
            <person name="Chan C.C."/>
            <person name="Liu Q.Y."/>
            <person name="Penny S.L."/>
            <person name="Young F."/>
            <person name="Schenk M.E."/>
            <person name="Gaasterland T."/>
            <person name="Doolittle W.F."/>
            <person name="Ragan M.A."/>
            <person name="Charlebois R.L."/>
        </authorList>
    </citation>
    <scope>NUCLEOTIDE SEQUENCE</scope>
    <source>
        <strain evidence="3">P2</strain>
    </source>
</reference>
<dbReference type="InterPro" id="IPR027417">
    <property type="entry name" value="P-loop_NTPase"/>
</dbReference>
<dbReference type="PIR" id="S75369">
    <property type="entry name" value="S75369"/>
</dbReference>
<evidence type="ECO:0000256" key="1">
    <source>
        <dbReference type="ARBA" id="ARBA00006611"/>
    </source>
</evidence>
<reference evidence="5" key="3">
    <citation type="submission" date="2016-04" db="EMBL/GenBank/DDBJ databases">
        <authorList>
            <person name="Shah S.A."/>
            <person name="Garrett R.A."/>
        </authorList>
    </citation>
    <scope>NUCLEOTIDE SEQUENCE [LARGE SCALE GENOMIC DNA]</scope>
    <source>
        <strain evidence="5">ATCC 35091 / DSM 1616 / JCM 8930 / NBRC 15331 / P1</strain>
    </source>
</reference>
<dbReference type="PATRIC" id="fig|2287.9.peg.113"/>
<dbReference type="EMBL" id="Y08257">
    <property type="protein sequence ID" value="CAA69572.1"/>
    <property type="molecule type" value="Genomic_DNA"/>
</dbReference>
<evidence type="ECO:0000313" key="5">
    <source>
        <dbReference type="Proteomes" id="UP000076770"/>
    </source>
</evidence>
<feature type="domain" description="Bacterial type II secretion system protein E" evidence="2">
    <location>
        <begin position="141"/>
        <end position="352"/>
    </location>
</feature>
<dbReference type="Gene3D" id="3.30.450.380">
    <property type="match status" value="1"/>
</dbReference>
<evidence type="ECO:0000313" key="4">
    <source>
        <dbReference type="EMBL" id="SAI83665.1"/>
    </source>
</evidence>
<evidence type="ECO:0000259" key="2">
    <source>
        <dbReference type="Pfam" id="PF00437"/>
    </source>
</evidence>